<evidence type="ECO:0000313" key="6">
    <source>
        <dbReference type="Proteomes" id="UP000290289"/>
    </source>
</evidence>
<dbReference type="Gene3D" id="3.30.310.210">
    <property type="match status" value="1"/>
</dbReference>
<feature type="domain" description="K Homology" evidence="4">
    <location>
        <begin position="513"/>
        <end position="589"/>
    </location>
</feature>
<evidence type="ECO:0000256" key="2">
    <source>
        <dbReference type="PROSITE-ProRule" id="PRU00117"/>
    </source>
</evidence>
<dbReference type="Proteomes" id="UP000290289">
    <property type="component" value="Chromosome 5"/>
</dbReference>
<dbReference type="Gene3D" id="3.30.1370.10">
    <property type="entry name" value="K Homology domain, type 1"/>
    <property type="match status" value="4"/>
</dbReference>
<feature type="domain" description="K Homology" evidence="4">
    <location>
        <begin position="605"/>
        <end position="680"/>
    </location>
</feature>
<dbReference type="Pfam" id="PF00013">
    <property type="entry name" value="KH_1"/>
    <property type="match status" value="6"/>
</dbReference>
<feature type="region of interest" description="Disordered" evidence="3">
    <location>
        <begin position="1"/>
        <end position="39"/>
    </location>
</feature>
<organism evidence="5 6">
    <name type="scientific">Malus domestica</name>
    <name type="common">Apple</name>
    <name type="synonym">Pyrus malus</name>
    <dbReference type="NCBI Taxonomy" id="3750"/>
    <lineage>
        <taxon>Eukaryota</taxon>
        <taxon>Viridiplantae</taxon>
        <taxon>Streptophyta</taxon>
        <taxon>Embryophyta</taxon>
        <taxon>Tracheophyta</taxon>
        <taxon>Spermatophyta</taxon>
        <taxon>Magnoliopsida</taxon>
        <taxon>eudicotyledons</taxon>
        <taxon>Gunneridae</taxon>
        <taxon>Pentapetalae</taxon>
        <taxon>rosids</taxon>
        <taxon>fabids</taxon>
        <taxon>Rosales</taxon>
        <taxon>Rosaceae</taxon>
        <taxon>Amygdaloideae</taxon>
        <taxon>Maleae</taxon>
        <taxon>Malus</taxon>
    </lineage>
</organism>
<reference evidence="5 6" key="1">
    <citation type="submission" date="2018-10" db="EMBL/GenBank/DDBJ databases">
        <title>A high-quality apple genome assembly.</title>
        <authorList>
            <person name="Hu J."/>
        </authorList>
    </citation>
    <scope>NUCLEOTIDE SEQUENCE [LARGE SCALE GENOMIC DNA]</scope>
    <source>
        <strain evidence="6">cv. HFTH1</strain>
        <tissue evidence="5">Young leaf</tissue>
    </source>
</reference>
<dbReference type="CDD" id="cd22459">
    <property type="entry name" value="KH-I_PEPPER_rpt1_like"/>
    <property type="match status" value="1"/>
</dbReference>
<dbReference type="InterPro" id="IPR004087">
    <property type="entry name" value="KH_dom"/>
</dbReference>
<dbReference type="AlphaFoldDB" id="A0A498JZ67"/>
<feature type="domain" description="K Homology" evidence="4">
    <location>
        <begin position="159"/>
        <end position="213"/>
    </location>
</feature>
<evidence type="ECO:0000259" key="4">
    <source>
        <dbReference type="SMART" id="SM00322"/>
    </source>
</evidence>
<feature type="domain" description="K Homology" evidence="4">
    <location>
        <begin position="792"/>
        <end position="862"/>
    </location>
</feature>
<feature type="domain" description="K Homology" evidence="4">
    <location>
        <begin position="45"/>
        <end position="149"/>
    </location>
</feature>
<dbReference type="CDD" id="cd22460">
    <property type="entry name" value="KH-I_PEPPER_rpt2_like"/>
    <property type="match status" value="1"/>
</dbReference>
<keyword evidence="2" id="KW-0694">RNA-binding</keyword>
<feature type="region of interest" description="Disordered" evidence="3">
    <location>
        <begin position="229"/>
        <end position="251"/>
    </location>
</feature>
<evidence type="ECO:0000256" key="3">
    <source>
        <dbReference type="SAM" id="MobiDB-lite"/>
    </source>
</evidence>
<evidence type="ECO:0000313" key="5">
    <source>
        <dbReference type="EMBL" id="RXI00387.1"/>
    </source>
</evidence>
<dbReference type="SUPFAM" id="SSF54791">
    <property type="entry name" value="Eukaryotic type KH-domain (KH-domain type I)"/>
    <property type="match status" value="6"/>
</dbReference>
<keyword evidence="1" id="KW-0677">Repeat</keyword>
<dbReference type="SMART" id="SM00322">
    <property type="entry name" value="KH"/>
    <property type="match status" value="6"/>
</dbReference>
<protein>
    <recommendedName>
        <fullName evidence="4">K Homology domain-containing protein</fullName>
    </recommendedName>
</protein>
<dbReference type="GO" id="GO:0003723">
    <property type="term" value="F:RNA binding"/>
    <property type="evidence" value="ECO:0007669"/>
    <property type="project" value="UniProtKB-UniRule"/>
</dbReference>
<dbReference type="InterPro" id="IPR004088">
    <property type="entry name" value="KH_dom_type_1"/>
</dbReference>
<sequence>MGSTFLSLPAKRSLSTMSSDPNPYFENGSSKRSRPLPPPLSVPPAHVAFRMLCHASRIGGVIGKSGAVIKQLQKTTGAKIRIEEPQVESPDRVVVVIAPSTIRSKIWLKTPALGNVNNGGGGGVEEEIDVSQAQEALLRVFERILEVAAETGAIAAGVGVVSCRFLAEAAQVGSVIGKGGKVVEKIRKETGCKIRVLNEKLPACAAATDEMIEVSTFLSLPAKHSLSTMSSDPNPNFNFKNRSSKRSMPPPPLSIPPTPIAFRMLYHASHISGVIGKSGTLIKQLQNTTGAKIQIEEPQVESPDRVVVVITPSTILSKIWLKTPALGNVNNGGGGGVEEEIDVSKVQEALLRVFKRILEVAAETGAIAGGVVLVFGGGGTGRVSDREGGGGGKVVEKIGKETGKIRVLNEKLPACAAATDKMIEIEGDILAVKKALVAVSGCLQDCPPIDKTRMTGSRPEAVPRETLPDLRLDQLSQRNSMLNLPISSMSYATGVRPSSIEAERIPTLETKQQEVSFRILCANDRIGGVIGRGGSIVRALQNETGASISIAASVAECDERLITVSASENPESRYSPTQKAAVLVFSRSVEAGIEKGRDSSSNKGSPLTARLVIPSSQVGCLLGKGGAIVSEIRKQTGTGIRIIGGDQVPKCALENDEVVQISGDFSNVQDALYNITGRLRDNLFSSTVSNSGRRSSSSMLTATDTSPYGRPRDPALIGFQPSSSVGVTHGLSRHTTLIQSMDHLGLSHSLDHPSPPRPWASQLAAFTDVGRGLTSLKSRTEIGSGSKSAIVTNTTIEIVVPENVIGSVYGENGTNLARLRQISGAKVIVHEPRPGTTDRIIVISGTPDETQAAQSLLHAFILTGPSHK</sequence>
<dbReference type="CDD" id="cd22462">
    <property type="entry name" value="KH-I_HEN4_like_rpt5"/>
    <property type="match status" value="1"/>
</dbReference>
<feature type="compositionally biased region" description="Low complexity" evidence="3">
    <location>
        <begin position="687"/>
        <end position="698"/>
    </location>
</feature>
<feature type="compositionally biased region" description="Polar residues" evidence="3">
    <location>
        <begin position="229"/>
        <end position="241"/>
    </location>
</feature>
<keyword evidence="6" id="KW-1185">Reference proteome</keyword>
<feature type="domain" description="K Homology" evidence="4">
    <location>
        <begin position="258"/>
        <end position="362"/>
    </location>
</feature>
<comment type="caution">
    <text evidence="5">The sequence shown here is derived from an EMBL/GenBank/DDBJ whole genome shotgun (WGS) entry which is preliminary data.</text>
</comment>
<dbReference type="EMBL" id="RDQH01000331">
    <property type="protein sequence ID" value="RXI00387.1"/>
    <property type="molecule type" value="Genomic_DNA"/>
</dbReference>
<dbReference type="PROSITE" id="PS50084">
    <property type="entry name" value="KH_TYPE_1"/>
    <property type="match status" value="7"/>
</dbReference>
<dbReference type="InterPro" id="IPR036612">
    <property type="entry name" value="KH_dom_type_1_sf"/>
</dbReference>
<feature type="region of interest" description="Disordered" evidence="3">
    <location>
        <begin position="687"/>
        <end position="712"/>
    </location>
</feature>
<accession>A0A498JZ67</accession>
<dbReference type="PANTHER" id="PTHR10288">
    <property type="entry name" value="KH DOMAIN CONTAINING RNA BINDING PROTEIN"/>
    <property type="match status" value="1"/>
</dbReference>
<dbReference type="STRING" id="3750.A0A498JZ67"/>
<evidence type="ECO:0000256" key="1">
    <source>
        <dbReference type="ARBA" id="ARBA00022737"/>
    </source>
</evidence>
<proteinExistence type="predicted"/>
<gene>
    <name evidence="5" type="ORF">DVH24_037935</name>
</gene>
<name>A0A498JZ67_MALDO</name>